<evidence type="ECO:0008006" key="2">
    <source>
        <dbReference type="Google" id="ProtNLM"/>
    </source>
</evidence>
<sequence>MENIVQDPSILGIDCWFIICDLLSDQDIINLSKISPAYTSFIQDFVLPSKYKKWKISFAKKCEYLSLDDFSFFLYSIRLTVEYISVIFMPEEYFERLKSYCFPNVSEMRITLERPMSDVDIVSLSNVFPNLRSFSPHGICKNSLEHFSYLENLSLTCCRSLSINDFRHLITKLNLKSLTLDLFKKVSPLGYEELLRLSKIEHITLNIKELSWVSSYDVKRPVLFENLKTLTITGAIFESVEMDNLFTNIQFIVPRDVHDLEIANVDNAFLNKYMMSNSYEFLKKVREITLINVRILDDIFCMGSLYENLRKAYFFCCHTTNPDKVCSIISNSKQLDILSFEECKSPKIIINEAVIKESCKGRKKPMTLNWYPQTKNLDILCSEGYENYIKITSKRYVASNFDTMTIKFK</sequence>
<reference evidence="1" key="1">
    <citation type="submission" date="2013-07" db="EMBL/GenBank/DDBJ databases">
        <authorList>
            <person name="Geib S."/>
        </authorList>
    </citation>
    <scope>NUCLEOTIDE SEQUENCE</scope>
</reference>
<proteinExistence type="evidence at transcript level"/>
<protein>
    <recommendedName>
        <fullName evidence="2">F-box domain-containing protein</fullName>
    </recommendedName>
</protein>
<reference evidence="1" key="2">
    <citation type="journal article" date="2014" name="BMC Genomics">
        <title>A genomic perspective to assessing quality of mass-reared SIT flies used in Mediterranean fruit fly (Ceratitis capitata) eradication in California.</title>
        <authorList>
            <person name="Calla B."/>
            <person name="Hall B."/>
            <person name="Hou S."/>
            <person name="Geib S.M."/>
        </authorList>
    </citation>
    <scope>NUCLEOTIDE SEQUENCE</scope>
</reference>
<evidence type="ECO:0000313" key="1">
    <source>
        <dbReference type="EMBL" id="JAC05371.1"/>
    </source>
</evidence>
<dbReference type="EMBL" id="GAMC01001185">
    <property type="protein sequence ID" value="JAC05371.1"/>
    <property type="molecule type" value="mRNA"/>
</dbReference>
<dbReference type="InterPro" id="IPR032675">
    <property type="entry name" value="LRR_dom_sf"/>
</dbReference>
<dbReference type="AlphaFoldDB" id="W8BVN2"/>
<dbReference type="Gene3D" id="3.80.10.10">
    <property type="entry name" value="Ribonuclease Inhibitor"/>
    <property type="match status" value="1"/>
</dbReference>
<organism evidence="1">
    <name type="scientific">Ceratitis capitata</name>
    <name type="common">Mediterranean fruit fly</name>
    <name type="synonym">Tephritis capitata</name>
    <dbReference type="NCBI Taxonomy" id="7213"/>
    <lineage>
        <taxon>Eukaryota</taxon>
        <taxon>Metazoa</taxon>
        <taxon>Ecdysozoa</taxon>
        <taxon>Arthropoda</taxon>
        <taxon>Hexapoda</taxon>
        <taxon>Insecta</taxon>
        <taxon>Pterygota</taxon>
        <taxon>Neoptera</taxon>
        <taxon>Endopterygota</taxon>
        <taxon>Diptera</taxon>
        <taxon>Brachycera</taxon>
        <taxon>Muscomorpha</taxon>
        <taxon>Tephritoidea</taxon>
        <taxon>Tephritidae</taxon>
        <taxon>Ceratitis</taxon>
        <taxon>Ceratitis</taxon>
    </lineage>
</organism>
<accession>W8BVN2</accession>
<dbReference type="OrthoDB" id="7939463at2759"/>
<name>W8BVN2_CERCA</name>